<proteinExistence type="predicted"/>
<keyword evidence="2" id="KW-1185">Reference proteome</keyword>
<accession>A0ABD6EDW6</accession>
<name>A0ABD6EDW6_9BILA</name>
<dbReference type="EMBL" id="JBGFUD010000685">
    <property type="protein sequence ID" value="MFH4975043.1"/>
    <property type="molecule type" value="Genomic_DNA"/>
</dbReference>
<evidence type="ECO:0000313" key="1">
    <source>
        <dbReference type="EMBL" id="MFH4975043.1"/>
    </source>
</evidence>
<protein>
    <submittedName>
        <fullName evidence="1">Uncharacterized protein</fullName>
    </submittedName>
</protein>
<evidence type="ECO:0000313" key="2">
    <source>
        <dbReference type="Proteomes" id="UP001608902"/>
    </source>
</evidence>
<reference evidence="1 2" key="1">
    <citation type="submission" date="2024-08" db="EMBL/GenBank/DDBJ databases">
        <title>Gnathostoma spinigerum genome.</title>
        <authorList>
            <person name="Gonzalez-Bertolin B."/>
            <person name="Monzon S."/>
            <person name="Zaballos A."/>
            <person name="Jimenez P."/>
            <person name="Dekumyoy P."/>
            <person name="Varona S."/>
            <person name="Cuesta I."/>
            <person name="Sumanam S."/>
            <person name="Adisakwattana P."/>
            <person name="Gasser R.B."/>
            <person name="Hernandez-Gonzalez A."/>
            <person name="Young N.D."/>
            <person name="Perteguer M.J."/>
        </authorList>
    </citation>
    <scope>NUCLEOTIDE SEQUENCE [LARGE SCALE GENOMIC DNA]</scope>
    <source>
        <strain evidence="1">AL3</strain>
        <tissue evidence="1">Liver</tissue>
    </source>
</reference>
<dbReference type="Proteomes" id="UP001608902">
    <property type="component" value="Unassembled WGS sequence"/>
</dbReference>
<organism evidence="1 2">
    <name type="scientific">Gnathostoma spinigerum</name>
    <dbReference type="NCBI Taxonomy" id="75299"/>
    <lineage>
        <taxon>Eukaryota</taxon>
        <taxon>Metazoa</taxon>
        <taxon>Ecdysozoa</taxon>
        <taxon>Nematoda</taxon>
        <taxon>Chromadorea</taxon>
        <taxon>Rhabditida</taxon>
        <taxon>Spirurina</taxon>
        <taxon>Gnathostomatomorpha</taxon>
        <taxon>Gnathostomatoidea</taxon>
        <taxon>Gnathostomatidae</taxon>
        <taxon>Gnathostoma</taxon>
    </lineage>
</organism>
<sequence length="86" mass="9735">MRLVNVIFPHNNQLTSMAKVVDLMQYAGSVQCIIQFHIQSNSIIRFSRPTTSLQIPNLAICLMDDSFPTSNISHCFLSTHLRTSKL</sequence>
<dbReference type="AlphaFoldDB" id="A0ABD6EDW6"/>
<comment type="caution">
    <text evidence="1">The sequence shown here is derived from an EMBL/GenBank/DDBJ whole genome shotgun (WGS) entry which is preliminary data.</text>
</comment>
<gene>
    <name evidence="1" type="ORF">AB6A40_001752</name>
</gene>